<dbReference type="Proteomes" id="UP000544095">
    <property type="component" value="Unassembled WGS sequence"/>
</dbReference>
<dbReference type="PANTHER" id="PTHR32387">
    <property type="entry name" value="WU:FJ29H11"/>
    <property type="match status" value="1"/>
</dbReference>
<dbReference type="EMBL" id="JAAOAR010000036">
    <property type="protein sequence ID" value="KAF5607817.1"/>
    <property type="molecule type" value="Genomic_DNA"/>
</dbReference>
<gene>
    <name evidence="1" type="ORF">FPANT_708</name>
</gene>
<name>A0A8H5V1V9_9HYPO</name>
<accession>A0A8H5V1V9</accession>
<comment type="caution">
    <text evidence="1">The sequence shown here is derived from an EMBL/GenBank/DDBJ whole genome shotgun (WGS) entry which is preliminary data.</text>
</comment>
<evidence type="ECO:0000313" key="2">
    <source>
        <dbReference type="Proteomes" id="UP000544095"/>
    </source>
</evidence>
<dbReference type="InterPro" id="IPR052957">
    <property type="entry name" value="Auxin_embryo_med"/>
</dbReference>
<dbReference type="PANTHER" id="PTHR32387:SF0">
    <property type="entry name" value="PROTEIN NO VEIN"/>
    <property type="match status" value="1"/>
</dbReference>
<organism evidence="1 2">
    <name type="scientific">Fusarium pseudoanthophilum</name>
    <dbReference type="NCBI Taxonomy" id="48495"/>
    <lineage>
        <taxon>Eukaryota</taxon>
        <taxon>Fungi</taxon>
        <taxon>Dikarya</taxon>
        <taxon>Ascomycota</taxon>
        <taxon>Pezizomycotina</taxon>
        <taxon>Sordariomycetes</taxon>
        <taxon>Hypocreomycetidae</taxon>
        <taxon>Hypocreales</taxon>
        <taxon>Nectriaceae</taxon>
        <taxon>Fusarium</taxon>
        <taxon>Fusarium fujikuroi species complex</taxon>
    </lineage>
</organism>
<protein>
    <submittedName>
        <fullName evidence="1">Uncharacterized protein</fullName>
    </submittedName>
</protein>
<reference evidence="1 2" key="1">
    <citation type="submission" date="2020-05" db="EMBL/GenBank/DDBJ databases">
        <title>Identification and distribution of gene clusters putatively required for synthesis of sphingolipid metabolism inhibitors in phylogenetically diverse species of the filamentous fungus Fusarium.</title>
        <authorList>
            <person name="Kim H.-S."/>
            <person name="Busman M."/>
            <person name="Brown D.W."/>
            <person name="Divon H."/>
            <person name="Uhlig S."/>
            <person name="Proctor R.H."/>
        </authorList>
    </citation>
    <scope>NUCLEOTIDE SEQUENCE [LARGE SCALE GENOMIC DNA]</scope>
    <source>
        <strain evidence="1 2">NRRL 25211</strain>
    </source>
</reference>
<evidence type="ECO:0000313" key="1">
    <source>
        <dbReference type="EMBL" id="KAF5607817.1"/>
    </source>
</evidence>
<keyword evidence="2" id="KW-1185">Reference proteome</keyword>
<proteinExistence type="predicted"/>
<sequence>MTSQQEAERVIRELTGKSKPDENVYESGRKFLRELLLYIDTKRFTKAIGSKKYPYVFFKIHSSHIEVEFNNDSFSKEELEHICLPSSIEDESTGEDGLNSVFKSTAKIYLQSGGFSLDLRLSSSEGKIKPIWVTPSAPIPDALTRMVVYFHDYGTEEYLERLKTVILTQFEILQAESLLFLRTLRRITVESYGKGGELRQSKRFRKHAIGENRELLETTIDNHDEKEEKEQWFYIMERGAWGRRNVTLAFPLTEAGKAIIETGGNWMFNILPIRKSKYNFLIDADFEVDDQHKLMANSKRNQEIRGWIAAAFLQAISSFYNYAIIRYEWPLFLPSITHKTPLSLEIRSMTQSKNYLKDENRQPLLEPFAKDMVLSTDYPQRVVEILKEYGAKTMQDEALLGRLEADMELPNPKMHRKDITEEWHARMARFLLRFSKTSSLKASRVRSLAIVPLKDGTWTSILSDPVYLPCTGDIPIPDTKYLSLVAPSATRDPDRYALFKYLGVSETSVDDAMDSVRESLISSASIPLELVNEYLQYLYLTHEASNWERHDYEEVRVLTADSTLDRPQYNVKAIYLPGKEHLFSPESLLGPVKSGSCLPWSFLHPETLSYVPTQGKSSRISWKRWLCDYVGVREDIWLETEGTGKLSADFLHIVSESPEKLLNLLEHLISKGEVDLSSVPAIVSEIRQLSASNLCDVEFTVKLQDTWLPLKALTDIVGSYMEHPDQFPFLRSIQDDIGGIDTKWNFVTEHLLVGKEDNLDFRLEILRSIRRLDAKKDPNRLLQKVLDLYASIYRQLTTSEGMTADREKLRNFFDESGIIYFNGEELEWTSFSSCLWDAPPGMVTVRSLKSCYDIQDSNVEARSALESLFVETLGIQNAKLEHLVAELNELRIKNDEDHSKILRIYEFLNTNIPSSQDMRSLFESSPLIFITHGPYTGWHTSTEVLWSSNTDLCGMGTLDDTYESLRDFFVDKLGIESLSLRILYDRLIKSPKCEPQQMQEAIFILNDFLRSEPAFLDPQPIRDAEIFPIRSPDGTVSLKSVDTEFAIEDNHNLRITFEKHISLLDFDLREFHRLKPFFRWLKLESRYLSRCVREDVTVVTRSGAFVTPPTVPIPYEKRNLKAMARYITRVAANFGSPYCRSGIKAFHERLCRIECIQALEIVAWFILKQNGKTFVPDSQLSKAHIAEPDGILTIYVPMDPASQDVCFRSVLPRKLATWIMQDPESSDRPCVDIEMVNALTAILASETTSLDEILDELGIARISYDGLSDDGGEATRQRVLFKNVVERPRKADSLPFGIPVSNTSKSLFVKTVDQTEANVGAE</sequence>